<dbReference type="Proteomes" id="UP000249547">
    <property type="component" value="Unassembled WGS sequence"/>
</dbReference>
<dbReference type="InterPro" id="IPR020821">
    <property type="entry name" value="ENPP1-3/EXOG-like_nuc-like"/>
</dbReference>
<evidence type="ECO:0000259" key="4">
    <source>
        <dbReference type="SMART" id="SM00477"/>
    </source>
</evidence>
<evidence type="ECO:0000313" key="7">
    <source>
        <dbReference type="Proteomes" id="UP000249547"/>
    </source>
</evidence>
<dbReference type="CDD" id="cd00091">
    <property type="entry name" value="NUC"/>
    <property type="match status" value="1"/>
</dbReference>
<evidence type="ECO:0000259" key="5">
    <source>
        <dbReference type="SMART" id="SM00892"/>
    </source>
</evidence>
<keyword evidence="6" id="KW-0255">Endonuclease</keyword>
<dbReference type="InterPro" id="IPR044929">
    <property type="entry name" value="DNA/RNA_non-sp_Endonuclease_sf"/>
</dbReference>
<organism evidence="6 7">
    <name type="scientific">Chitinophaga skermanii</name>
    <dbReference type="NCBI Taxonomy" id="331697"/>
    <lineage>
        <taxon>Bacteria</taxon>
        <taxon>Pseudomonadati</taxon>
        <taxon>Bacteroidota</taxon>
        <taxon>Chitinophagia</taxon>
        <taxon>Chitinophagales</taxon>
        <taxon>Chitinophagaceae</taxon>
        <taxon>Chitinophaga</taxon>
    </lineage>
</organism>
<gene>
    <name evidence="6" type="ORF">LX64_00314</name>
</gene>
<dbReference type="InterPro" id="IPR001604">
    <property type="entry name" value="Endo_G_ENPP1-like_dom"/>
</dbReference>
<sequence length="472" mass="52579">MLLVLLTAFFFTACVNKNNQSQKQEQAPTTASAPPVAQTTTSKNSNKNELLLQENFEEASKPAYAANTIETPSGKWRFDDAMIGTLDDDHKSGTRAIRLRNNGKVAMTFDVTVKGTVTIAMQHAKYGNDGPSSWELWVSINQGASFTQIGKTIKTTNKQLQPASFTANTNKTIRFEIRKVGSDNHRLNIDNIRISLGGGTITPTEPSKPVTDNTNTTASNDDDDDDHLLLGNPSNASTSLTMPDNYLMDKGFYKLSYSSTNSTPNWVSWHISKRDFGKSPRVNDFRPDESLPHDWYRVTHSSYSSSGFDRGHNCPSADRTSSKDANESTFLMTNMIPQAPNHNQHLWSGLEEYTRELVKQGNEVYVLMGSYGTGGVGNRGKIMKIDKKNVNVPANIWKIIVVIPEGKNDLQRIDKNTRVIAVNTPNSNDVNFDWQTYLTSVESIEKATKYKLLSNVPENVRKELIKKVDKGK</sequence>
<dbReference type="SMART" id="SM00892">
    <property type="entry name" value="Endonuclease_NS"/>
    <property type="match status" value="1"/>
</dbReference>
<evidence type="ECO:0000313" key="6">
    <source>
        <dbReference type="EMBL" id="RAJ10708.1"/>
    </source>
</evidence>
<evidence type="ECO:0000256" key="1">
    <source>
        <dbReference type="PIRSR" id="PIRSR640255-1"/>
    </source>
</evidence>
<name>A0A327R3S7_9BACT</name>
<feature type="region of interest" description="Disordered" evidence="3">
    <location>
        <begin position="20"/>
        <end position="47"/>
    </location>
</feature>
<feature type="region of interest" description="Disordered" evidence="3">
    <location>
        <begin position="303"/>
        <end position="324"/>
    </location>
</feature>
<dbReference type="SMART" id="SM00477">
    <property type="entry name" value="NUC"/>
    <property type="match status" value="1"/>
</dbReference>
<dbReference type="InterPro" id="IPR044925">
    <property type="entry name" value="His-Me_finger_sf"/>
</dbReference>
<dbReference type="GO" id="GO:0046872">
    <property type="term" value="F:metal ion binding"/>
    <property type="evidence" value="ECO:0007669"/>
    <property type="project" value="UniProtKB-KW"/>
</dbReference>
<evidence type="ECO:0000256" key="3">
    <source>
        <dbReference type="SAM" id="MobiDB-lite"/>
    </source>
</evidence>
<dbReference type="SUPFAM" id="SSF54060">
    <property type="entry name" value="His-Me finger endonucleases"/>
    <property type="match status" value="1"/>
</dbReference>
<feature type="binding site" evidence="2">
    <location>
        <position position="343"/>
    </location>
    <ligand>
        <name>Mg(2+)</name>
        <dbReference type="ChEBI" id="CHEBI:18420"/>
        <note>catalytic</note>
    </ligand>
</feature>
<dbReference type="PANTHER" id="PTHR13966:SF5">
    <property type="entry name" value="ENDONUCLEASE G, MITOCHONDRIAL"/>
    <property type="match status" value="1"/>
</dbReference>
<dbReference type="GO" id="GO:0003676">
    <property type="term" value="F:nucleic acid binding"/>
    <property type="evidence" value="ECO:0007669"/>
    <property type="project" value="InterPro"/>
</dbReference>
<evidence type="ECO:0000256" key="2">
    <source>
        <dbReference type="PIRSR" id="PIRSR640255-2"/>
    </source>
</evidence>
<reference evidence="6 7" key="1">
    <citation type="submission" date="2018-06" db="EMBL/GenBank/DDBJ databases">
        <title>Genomic Encyclopedia of Archaeal and Bacterial Type Strains, Phase II (KMG-II): from individual species to whole genera.</title>
        <authorList>
            <person name="Goeker M."/>
        </authorList>
    </citation>
    <scope>NUCLEOTIDE SEQUENCE [LARGE SCALE GENOMIC DNA]</scope>
    <source>
        <strain evidence="6 7">DSM 23857</strain>
    </source>
</reference>
<comment type="caution">
    <text evidence="6">The sequence shown here is derived from an EMBL/GenBank/DDBJ whole genome shotgun (WGS) entry which is preliminary data.</text>
</comment>
<dbReference type="Pfam" id="PF01223">
    <property type="entry name" value="Endonuclease_NS"/>
    <property type="match status" value="1"/>
</dbReference>
<dbReference type="PANTHER" id="PTHR13966">
    <property type="entry name" value="ENDONUCLEASE RELATED"/>
    <property type="match status" value="1"/>
</dbReference>
<dbReference type="GO" id="GO:0016787">
    <property type="term" value="F:hydrolase activity"/>
    <property type="evidence" value="ECO:0007669"/>
    <property type="project" value="InterPro"/>
</dbReference>
<proteinExistence type="predicted"/>
<keyword evidence="7" id="KW-1185">Reference proteome</keyword>
<dbReference type="AlphaFoldDB" id="A0A327R3S7"/>
<feature type="region of interest" description="Disordered" evidence="3">
    <location>
        <begin position="198"/>
        <end position="236"/>
    </location>
</feature>
<accession>A0A327R3S7</accession>
<feature type="active site" description="Proton acceptor" evidence="1">
    <location>
        <position position="312"/>
    </location>
</feature>
<protein>
    <submittedName>
        <fullName evidence="6">Endonuclease G</fullName>
    </submittedName>
</protein>
<keyword evidence="6" id="KW-0540">Nuclease</keyword>
<feature type="domain" description="ENPP1-3/EXOG-like endonuclease/phosphodiesterase" evidence="4">
    <location>
        <begin position="250"/>
        <end position="459"/>
    </location>
</feature>
<dbReference type="InterPro" id="IPR040255">
    <property type="entry name" value="Non-specific_endonuclease"/>
</dbReference>
<keyword evidence="6" id="KW-0378">Hydrolase</keyword>
<dbReference type="GO" id="GO:0004519">
    <property type="term" value="F:endonuclease activity"/>
    <property type="evidence" value="ECO:0007669"/>
    <property type="project" value="UniProtKB-KW"/>
</dbReference>
<dbReference type="EMBL" id="QLLL01000001">
    <property type="protein sequence ID" value="RAJ10708.1"/>
    <property type="molecule type" value="Genomic_DNA"/>
</dbReference>
<keyword evidence="2" id="KW-0479">Metal-binding</keyword>
<feature type="domain" description="DNA/RNA non-specific endonuclease/pyrophosphatase/phosphodiesterase" evidence="5">
    <location>
        <begin position="249"/>
        <end position="459"/>
    </location>
</feature>
<dbReference type="Gene3D" id="3.40.570.10">
    <property type="entry name" value="Extracellular Endonuclease, subunit A"/>
    <property type="match status" value="1"/>
</dbReference>